<feature type="chain" id="PRO_5002490241" description="Lipoprotein" evidence="1">
    <location>
        <begin position="23"/>
        <end position="108"/>
    </location>
</feature>
<evidence type="ECO:0000313" key="2">
    <source>
        <dbReference type="EMBL" id="KKB62714.1"/>
    </source>
</evidence>
<keyword evidence="1" id="KW-0732">Signal</keyword>
<dbReference type="Proteomes" id="UP000033618">
    <property type="component" value="Unassembled WGS sequence"/>
</dbReference>
<feature type="signal peptide" evidence="1">
    <location>
        <begin position="1"/>
        <end position="22"/>
    </location>
</feature>
<keyword evidence="3" id="KW-1185">Reference proteome</keyword>
<accession>A0A0F5JYN1</accession>
<evidence type="ECO:0000313" key="3">
    <source>
        <dbReference type="Proteomes" id="UP000033618"/>
    </source>
</evidence>
<dbReference type="PATRIC" id="fig|28092.6.peg.3671"/>
<sequence>MFKLSIMLLAAAAITFSTPIYAKNKPGDCLYFADFLVTLSAMRDAGKPQAETVAYAREKATKDRLAKSVVDLFGGEAIGMYYTKRQYAGTAQQVHDLAYKNCINSTLP</sequence>
<evidence type="ECO:0000256" key="1">
    <source>
        <dbReference type="SAM" id="SignalP"/>
    </source>
</evidence>
<name>A0A0F5JYN1_9BURK</name>
<evidence type="ECO:0008006" key="4">
    <source>
        <dbReference type="Google" id="ProtNLM"/>
    </source>
</evidence>
<dbReference type="EMBL" id="LAQU01000016">
    <property type="protein sequence ID" value="KKB62714.1"/>
    <property type="molecule type" value="Genomic_DNA"/>
</dbReference>
<dbReference type="RefSeq" id="WP_024905047.1">
    <property type="nucleotide sequence ID" value="NZ_CADFGU010000012.1"/>
</dbReference>
<reference evidence="2 3" key="1">
    <citation type="submission" date="2015-03" db="EMBL/GenBank/DDBJ databases">
        <title>Draft Genome Sequence of Burkholderia andropogonis type strain ICMP2807, isolated from Sorghum bicolor.</title>
        <authorList>
            <person name="Lopes-Santos L."/>
            <person name="Castro D.B."/>
            <person name="Ottoboni L.M."/>
            <person name="Park D."/>
            <person name="Weirc B.S."/>
            <person name="Destefano S.A."/>
        </authorList>
    </citation>
    <scope>NUCLEOTIDE SEQUENCE [LARGE SCALE GENOMIC DNA]</scope>
    <source>
        <strain evidence="2 3">ICMP2807</strain>
    </source>
</reference>
<organism evidence="2 3">
    <name type="scientific">Robbsia andropogonis</name>
    <dbReference type="NCBI Taxonomy" id="28092"/>
    <lineage>
        <taxon>Bacteria</taxon>
        <taxon>Pseudomonadati</taxon>
        <taxon>Pseudomonadota</taxon>
        <taxon>Betaproteobacteria</taxon>
        <taxon>Burkholderiales</taxon>
        <taxon>Burkholderiaceae</taxon>
        <taxon>Robbsia</taxon>
    </lineage>
</organism>
<gene>
    <name evidence="2" type="ORF">WM40_15555</name>
</gene>
<dbReference type="AlphaFoldDB" id="A0A0F5JYN1"/>
<proteinExistence type="predicted"/>
<protein>
    <recommendedName>
        <fullName evidence="4">Lipoprotein</fullName>
    </recommendedName>
</protein>
<comment type="caution">
    <text evidence="2">The sequence shown here is derived from an EMBL/GenBank/DDBJ whole genome shotgun (WGS) entry which is preliminary data.</text>
</comment>